<gene>
    <name evidence="2" type="ORF">BD410DRAFT_493013</name>
</gene>
<evidence type="ECO:0000256" key="1">
    <source>
        <dbReference type="SAM" id="MobiDB-lite"/>
    </source>
</evidence>
<protein>
    <submittedName>
        <fullName evidence="2">Uncharacterized protein</fullName>
    </submittedName>
</protein>
<keyword evidence="3" id="KW-1185">Reference proteome</keyword>
<feature type="compositionally biased region" description="Low complexity" evidence="1">
    <location>
        <begin position="272"/>
        <end position="282"/>
    </location>
</feature>
<dbReference type="VEuPathDB" id="FungiDB:BD410DRAFT_493013"/>
<evidence type="ECO:0000313" key="3">
    <source>
        <dbReference type="Proteomes" id="UP000294933"/>
    </source>
</evidence>
<feature type="compositionally biased region" description="Acidic residues" evidence="1">
    <location>
        <begin position="198"/>
        <end position="208"/>
    </location>
</feature>
<feature type="region of interest" description="Disordered" evidence="1">
    <location>
        <begin position="190"/>
        <end position="287"/>
    </location>
</feature>
<proteinExistence type="predicted"/>
<organism evidence="2 3">
    <name type="scientific">Rickenella mellea</name>
    <dbReference type="NCBI Taxonomy" id="50990"/>
    <lineage>
        <taxon>Eukaryota</taxon>
        <taxon>Fungi</taxon>
        <taxon>Dikarya</taxon>
        <taxon>Basidiomycota</taxon>
        <taxon>Agaricomycotina</taxon>
        <taxon>Agaricomycetes</taxon>
        <taxon>Hymenochaetales</taxon>
        <taxon>Rickenellaceae</taxon>
        <taxon>Rickenella</taxon>
    </lineage>
</organism>
<feature type="compositionally biased region" description="Gly residues" evidence="1">
    <location>
        <begin position="242"/>
        <end position="251"/>
    </location>
</feature>
<evidence type="ECO:0000313" key="2">
    <source>
        <dbReference type="EMBL" id="TDL18551.1"/>
    </source>
</evidence>
<name>A0A4Y7PU33_9AGAM</name>
<accession>A0A4Y7PU33</accession>
<dbReference type="EMBL" id="ML170206">
    <property type="protein sequence ID" value="TDL18551.1"/>
    <property type="molecule type" value="Genomic_DNA"/>
</dbReference>
<reference evidence="2 3" key="1">
    <citation type="submission" date="2018-06" db="EMBL/GenBank/DDBJ databases">
        <title>A transcriptomic atlas of mushroom development highlights an independent origin of complex multicellularity.</title>
        <authorList>
            <consortium name="DOE Joint Genome Institute"/>
            <person name="Krizsan K."/>
            <person name="Almasi E."/>
            <person name="Merenyi Z."/>
            <person name="Sahu N."/>
            <person name="Viragh M."/>
            <person name="Koszo T."/>
            <person name="Mondo S."/>
            <person name="Kiss B."/>
            <person name="Balint B."/>
            <person name="Kues U."/>
            <person name="Barry K."/>
            <person name="Hegedus J.C."/>
            <person name="Henrissat B."/>
            <person name="Johnson J."/>
            <person name="Lipzen A."/>
            <person name="Ohm R."/>
            <person name="Nagy I."/>
            <person name="Pangilinan J."/>
            <person name="Yan J."/>
            <person name="Xiong Y."/>
            <person name="Grigoriev I.V."/>
            <person name="Hibbett D.S."/>
            <person name="Nagy L.G."/>
        </authorList>
    </citation>
    <scope>NUCLEOTIDE SEQUENCE [LARGE SCALE GENOMIC DNA]</scope>
    <source>
        <strain evidence="2 3">SZMC22713</strain>
    </source>
</reference>
<dbReference type="AlphaFoldDB" id="A0A4Y7PU33"/>
<dbReference type="Proteomes" id="UP000294933">
    <property type="component" value="Unassembled WGS sequence"/>
</dbReference>
<sequence>MIWIGSPRFPLTHMSRISAQTNSRDSGNVQTYAHVYSRFQAGAVKMESFDLRHPLFYSDYCFRHCESWLQAAHAADEDIEIKDLTFVTGINMVNAWALFALPSSSGGCSIQFTTGPTTMLAIREDSQSSNPLDCPPIMNFGPVGRKEPGSLDQCVTIRRFKMHRRMQKLRWKVGQGLRKVIVKRTEVADALTKPESAKEEDIEEDSETSNDNKKGRIRRRKAKPSPGCSIEATDLPNDRRGGGGGGASSGGKDGDPNRGLPPGNGGGRRDTGSGSSGSDSGNGTLGQVTRYTLNAVVTSDSEDESVDYKPMEPLDALLEYILERLIPRAIENNETRGPPSTKRSCFPQRQCLLHVSCIPRFERCNARI</sequence>